<dbReference type="GO" id="GO:0031490">
    <property type="term" value="F:chromatin DNA binding"/>
    <property type="evidence" value="ECO:0007669"/>
    <property type="project" value="TreeGrafter"/>
</dbReference>
<dbReference type="AlphaFoldDB" id="A0A1B0D9E1"/>
<keyword evidence="2" id="KW-0539">Nucleus</keyword>
<dbReference type="GO" id="GO:0006974">
    <property type="term" value="P:DNA damage response"/>
    <property type="evidence" value="ECO:0007669"/>
    <property type="project" value="TreeGrafter"/>
</dbReference>
<dbReference type="EMBL" id="AJVK01012933">
    <property type="status" value="NOT_ANNOTATED_CDS"/>
    <property type="molecule type" value="Genomic_DNA"/>
</dbReference>
<evidence type="ECO:0000256" key="4">
    <source>
        <dbReference type="SAM" id="MobiDB-lite"/>
    </source>
</evidence>
<feature type="compositionally biased region" description="Basic and acidic residues" evidence="4">
    <location>
        <begin position="93"/>
        <end position="115"/>
    </location>
</feature>
<dbReference type="SUPFAM" id="SSF47113">
    <property type="entry name" value="Histone-fold"/>
    <property type="match status" value="1"/>
</dbReference>
<dbReference type="PANTHER" id="PTHR46172">
    <property type="entry name" value="DNA POLYMERASE EPSILON SUBUNIT 3"/>
    <property type="match status" value="1"/>
</dbReference>
<dbReference type="GO" id="GO:0031507">
    <property type="term" value="P:heterochromatin formation"/>
    <property type="evidence" value="ECO:0007669"/>
    <property type="project" value="TreeGrafter"/>
</dbReference>
<keyword evidence="7" id="KW-1185">Reference proteome</keyword>
<dbReference type="Pfam" id="PF00808">
    <property type="entry name" value="CBFD_NFYB_HMF"/>
    <property type="match status" value="1"/>
</dbReference>
<proteinExistence type="predicted"/>
<evidence type="ECO:0000313" key="7">
    <source>
        <dbReference type="Proteomes" id="UP000092462"/>
    </source>
</evidence>
<dbReference type="KEGG" id="ppap:129802518"/>
<reference evidence="6" key="1">
    <citation type="submission" date="2022-08" db="UniProtKB">
        <authorList>
            <consortium name="EnsemblMetazoa"/>
        </authorList>
    </citation>
    <scope>IDENTIFICATION</scope>
    <source>
        <strain evidence="6">Israel</strain>
    </source>
</reference>
<dbReference type="VEuPathDB" id="VectorBase:PPAI004253"/>
<sequence>MVDKIEDLSLPGAIVQRIIKDALPEGINVGREARDVLGRAASVFVIYLTASATNTARSHNRKAITGQDVLDALEEMEFEDFLEPLKEFQEAFRKSEQGKKVKKRDSTAKSTAQKDTEEEPDMIIGE</sequence>
<dbReference type="GO" id="GO:0008623">
    <property type="term" value="C:CHRAC"/>
    <property type="evidence" value="ECO:0007669"/>
    <property type="project" value="TreeGrafter"/>
</dbReference>
<feature type="domain" description="Transcription factor CBF/NF-Y/archaeal histone" evidence="5">
    <location>
        <begin position="9"/>
        <end position="73"/>
    </location>
</feature>
<dbReference type="VEuPathDB" id="VectorBase:PPAPM1_009280"/>
<organism evidence="6 7">
    <name type="scientific">Phlebotomus papatasi</name>
    <name type="common">Sandfly</name>
    <dbReference type="NCBI Taxonomy" id="29031"/>
    <lineage>
        <taxon>Eukaryota</taxon>
        <taxon>Metazoa</taxon>
        <taxon>Ecdysozoa</taxon>
        <taxon>Arthropoda</taxon>
        <taxon>Hexapoda</taxon>
        <taxon>Insecta</taxon>
        <taxon>Pterygota</taxon>
        <taxon>Neoptera</taxon>
        <taxon>Endopterygota</taxon>
        <taxon>Diptera</taxon>
        <taxon>Nematocera</taxon>
        <taxon>Psychodoidea</taxon>
        <taxon>Psychodidae</taxon>
        <taxon>Phlebotomus</taxon>
        <taxon>Phlebotomus</taxon>
    </lineage>
</organism>
<dbReference type="CDD" id="cd22928">
    <property type="entry name" value="HFD_POLE3_DPB4"/>
    <property type="match status" value="1"/>
</dbReference>
<feature type="compositionally biased region" description="Acidic residues" evidence="4">
    <location>
        <begin position="116"/>
        <end position="126"/>
    </location>
</feature>
<accession>A0A1B0D9E1</accession>
<name>A0A1B0D9E1_PHLPP</name>
<dbReference type="GeneID" id="129802518"/>
<protein>
    <recommendedName>
        <fullName evidence="3">DNA polymerase epsilon subunit 3</fullName>
    </recommendedName>
</protein>
<dbReference type="GO" id="GO:0046982">
    <property type="term" value="F:protein heterodimerization activity"/>
    <property type="evidence" value="ECO:0007669"/>
    <property type="project" value="InterPro"/>
</dbReference>
<dbReference type="PANTHER" id="PTHR46172:SF1">
    <property type="entry name" value="DNA POLYMERASE EPSILON SUBUNIT 3"/>
    <property type="match status" value="1"/>
</dbReference>
<evidence type="ECO:0000313" key="6">
    <source>
        <dbReference type="EnsemblMetazoa" id="PPAI004253-PA"/>
    </source>
</evidence>
<dbReference type="OrthoDB" id="1707486at2759"/>
<dbReference type="InterPro" id="IPR051377">
    <property type="entry name" value="DNA_Pol-Epsilon_Subunit"/>
</dbReference>
<evidence type="ECO:0000256" key="2">
    <source>
        <dbReference type="ARBA" id="ARBA00023242"/>
    </source>
</evidence>
<dbReference type="RefSeq" id="XP_055704399.1">
    <property type="nucleotide sequence ID" value="XM_055848424.1"/>
</dbReference>
<dbReference type="GO" id="GO:0006272">
    <property type="term" value="P:leading strand elongation"/>
    <property type="evidence" value="ECO:0007669"/>
    <property type="project" value="TreeGrafter"/>
</dbReference>
<dbReference type="Gene3D" id="1.10.20.10">
    <property type="entry name" value="Histone, subunit A"/>
    <property type="match status" value="1"/>
</dbReference>
<dbReference type="InterPro" id="IPR003958">
    <property type="entry name" value="CBFA_NFYB_domain"/>
</dbReference>
<dbReference type="CTD" id="3772329"/>
<dbReference type="EnsemblMetazoa" id="PPAI004253-RA">
    <property type="protein sequence ID" value="PPAI004253-PA"/>
    <property type="gene ID" value="PPAI004253"/>
</dbReference>
<evidence type="ECO:0000256" key="3">
    <source>
        <dbReference type="ARBA" id="ARBA00039793"/>
    </source>
</evidence>
<feature type="region of interest" description="Disordered" evidence="4">
    <location>
        <begin position="93"/>
        <end position="126"/>
    </location>
</feature>
<comment type="subcellular location">
    <subcellularLocation>
        <location evidence="1">Nucleus</location>
    </subcellularLocation>
</comment>
<evidence type="ECO:0000259" key="5">
    <source>
        <dbReference type="Pfam" id="PF00808"/>
    </source>
</evidence>
<dbReference type="GO" id="GO:0008622">
    <property type="term" value="C:epsilon DNA polymerase complex"/>
    <property type="evidence" value="ECO:0007669"/>
    <property type="project" value="TreeGrafter"/>
</dbReference>
<dbReference type="InterPro" id="IPR009072">
    <property type="entry name" value="Histone-fold"/>
</dbReference>
<dbReference type="Proteomes" id="UP000092462">
    <property type="component" value="Unassembled WGS sequence"/>
</dbReference>
<evidence type="ECO:0000256" key="1">
    <source>
        <dbReference type="ARBA" id="ARBA00004123"/>
    </source>
</evidence>